<dbReference type="Proteomes" id="UP000030693">
    <property type="component" value="Unassembled WGS sequence"/>
</dbReference>
<dbReference type="RefSeq" id="XP_009493805.1">
    <property type="nucleotide sequence ID" value="XM_009495530.1"/>
</dbReference>
<dbReference type="AlphaFoldDB" id="A0A058ZFH1"/>
<feature type="compositionally biased region" description="Pro residues" evidence="1">
    <location>
        <begin position="157"/>
        <end position="166"/>
    </location>
</feature>
<gene>
    <name evidence="2" type="ORF">H696_01627</name>
</gene>
<organism evidence="2">
    <name type="scientific">Fonticula alba</name>
    <name type="common">Slime mold</name>
    <dbReference type="NCBI Taxonomy" id="691883"/>
    <lineage>
        <taxon>Eukaryota</taxon>
        <taxon>Rotosphaerida</taxon>
        <taxon>Fonticulaceae</taxon>
        <taxon>Fonticula</taxon>
    </lineage>
</organism>
<dbReference type="GeneID" id="20526352"/>
<evidence type="ECO:0000256" key="1">
    <source>
        <dbReference type="SAM" id="MobiDB-lite"/>
    </source>
</evidence>
<accession>A0A058ZFH1</accession>
<feature type="region of interest" description="Disordered" evidence="1">
    <location>
        <begin position="716"/>
        <end position="746"/>
    </location>
</feature>
<sequence>MHGCHDTGTYSCDPSADFLSHAPISAPVGLIASSRARPTCGRRSGRREDPRSSAAPRPPATGETVPAPPRPEHHRQAESLFAPPRWVDPGALGSPAGQRAAAKPGPPPAPPPADPVPSAPALPGFVYDPVRRRYFPEGTVIDRASISAPGDRCPGHKPGPGPRARPPVVGPPLVRSLPLGLVSPALGPGRAVLGPWQAGLLAARAPAAASIVDLDAPGAGPIVALDCADERLLITRDHSAEVYLLQAGVPTRQLARLCPEAGGKFTAGKLFARLTGPHAGSLFCMGTSTGQGTGLLEIFHMADGAGLVEPTRAVVLPLHYPPRLLETLAQAAGWTVALAEERCQVLLGRIGLFARPEDIRLTMTCLGRWPSESATSRRAVSCSGSLGICPPCGVLDAGPARHGQSPGHAEPPAPGRASAAVTWHGPPYRRVNIKHQQYLCMQLVECACVPAGPPELEGLAWQRRRRRRGPSADPPRRPLLLLGSRSGDLTLVAMTGWGDGAAPLHAQVVWLRAAGSSDRSISGTSVAALFALGPAAFGVARSDGTVERRSLCTGMQMADPPGADVVFGQAAEAPGLWDSAGARCPMPVAGGPSLGVLFLAGDTPGHFHCLVPTPTGWWSRAVAIPRPRLANVHTPAAVVAAWRDQLTRAPSDRDPALRDALQAAGPLCDYRCSALSLDRRAMVVFSGHGQLLAALALRPWPVLTPPPVEETVACVAPPRRRRRLSHTASTGGQRPPRPGTIPGEYS</sequence>
<keyword evidence="3" id="KW-1185">Reference proteome</keyword>
<feature type="region of interest" description="Disordered" evidence="1">
    <location>
        <begin position="145"/>
        <end position="166"/>
    </location>
</feature>
<dbReference type="EMBL" id="KB932202">
    <property type="protein sequence ID" value="KCV72227.1"/>
    <property type="molecule type" value="Genomic_DNA"/>
</dbReference>
<reference evidence="2" key="1">
    <citation type="submission" date="2013-04" db="EMBL/GenBank/DDBJ databases">
        <title>The Genome Sequence of Fonticula alba ATCC 38817.</title>
        <authorList>
            <consortium name="The Broad Institute Genomics Platform"/>
            <person name="Russ C."/>
            <person name="Cuomo C."/>
            <person name="Burger G."/>
            <person name="Gray M.W."/>
            <person name="Holland P.W.H."/>
            <person name="King N."/>
            <person name="Lang F.B.F."/>
            <person name="Roger A.J."/>
            <person name="Ruiz-Trillo I."/>
            <person name="Brown M."/>
            <person name="Walker B."/>
            <person name="Young S."/>
            <person name="Zeng Q."/>
            <person name="Gargeya S."/>
            <person name="Fitzgerald M."/>
            <person name="Haas B."/>
            <person name="Abouelleil A."/>
            <person name="Allen A.W."/>
            <person name="Alvarado L."/>
            <person name="Arachchi H.M."/>
            <person name="Berlin A.M."/>
            <person name="Chapman S.B."/>
            <person name="Gainer-Dewar J."/>
            <person name="Goldberg J."/>
            <person name="Griggs A."/>
            <person name="Gujja S."/>
            <person name="Hansen M."/>
            <person name="Howarth C."/>
            <person name="Imamovic A."/>
            <person name="Ireland A."/>
            <person name="Larimer J."/>
            <person name="McCowan C."/>
            <person name="Murphy C."/>
            <person name="Pearson M."/>
            <person name="Poon T.W."/>
            <person name="Priest M."/>
            <person name="Roberts A."/>
            <person name="Saif S."/>
            <person name="Shea T."/>
            <person name="Sisk P."/>
            <person name="Sykes S."/>
            <person name="Wortman J."/>
            <person name="Nusbaum C."/>
            <person name="Birren B."/>
        </authorList>
    </citation>
    <scope>NUCLEOTIDE SEQUENCE [LARGE SCALE GENOMIC DNA]</scope>
    <source>
        <strain evidence="2">ATCC 38817</strain>
    </source>
</reference>
<protein>
    <submittedName>
        <fullName evidence="2">Uncharacterized protein</fullName>
    </submittedName>
</protein>
<feature type="region of interest" description="Disordered" evidence="1">
    <location>
        <begin position="30"/>
        <end position="120"/>
    </location>
</feature>
<name>A0A058ZFH1_FONAL</name>
<proteinExistence type="predicted"/>
<evidence type="ECO:0000313" key="3">
    <source>
        <dbReference type="Proteomes" id="UP000030693"/>
    </source>
</evidence>
<evidence type="ECO:0000313" key="2">
    <source>
        <dbReference type="EMBL" id="KCV72227.1"/>
    </source>
</evidence>
<feature type="region of interest" description="Disordered" evidence="1">
    <location>
        <begin position="400"/>
        <end position="419"/>
    </location>
</feature>
<feature type="compositionally biased region" description="Pro residues" evidence="1">
    <location>
        <begin position="104"/>
        <end position="120"/>
    </location>
</feature>